<reference evidence="3 4" key="1">
    <citation type="journal article" date="2019" name="Int. J. Syst. Evol. Microbiol.">
        <title>The Global Catalogue of Microorganisms (GCM) 10K type strain sequencing project: providing services to taxonomists for standard genome sequencing and annotation.</title>
        <authorList>
            <consortium name="The Broad Institute Genomics Platform"/>
            <consortium name="The Broad Institute Genome Sequencing Center for Infectious Disease"/>
            <person name="Wu L."/>
            <person name="Ma J."/>
        </authorList>
    </citation>
    <scope>NUCLEOTIDE SEQUENCE [LARGE SCALE GENOMIC DNA]</scope>
    <source>
        <strain evidence="3 4">JCM 14969</strain>
    </source>
</reference>
<evidence type="ECO:0000256" key="1">
    <source>
        <dbReference type="PROSITE-ProRule" id="PRU00409"/>
    </source>
</evidence>
<dbReference type="SUPFAM" id="SSF56059">
    <property type="entry name" value="Glutathione synthetase ATP-binding domain-like"/>
    <property type="match status" value="1"/>
</dbReference>
<dbReference type="Gene3D" id="3.30.470.20">
    <property type="entry name" value="ATP-grasp fold, B domain"/>
    <property type="match status" value="1"/>
</dbReference>
<keyword evidence="1" id="KW-0547">Nucleotide-binding</keyword>
<dbReference type="Proteomes" id="UP001500393">
    <property type="component" value="Unassembled WGS sequence"/>
</dbReference>
<organism evidence="3 4">
    <name type="scientific">Kribbella sancticallisti</name>
    <dbReference type="NCBI Taxonomy" id="460087"/>
    <lineage>
        <taxon>Bacteria</taxon>
        <taxon>Bacillati</taxon>
        <taxon>Actinomycetota</taxon>
        <taxon>Actinomycetes</taxon>
        <taxon>Propionibacteriales</taxon>
        <taxon>Kribbellaceae</taxon>
        <taxon>Kribbella</taxon>
    </lineage>
</organism>
<accession>A0ABN2EAP1</accession>
<dbReference type="InterPro" id="IPR011761">
    <property type="entry name" value="ATP-grasp"/>
</dbReference>
<evidence type="ECO:0000259" key="2">
    <source>
        <dbReference type="PROSITE" id="PS50975"/>
    </source>
</evidence>
<evidence type="ECO:0000313" key="3">
    <source>
        <dbReference type="EMBL" id="GAA1600546.1"/>
    </source>
</evidence>
<dbReference type="PROSITE" id="PS50975">
    <property type="entry name" value="ATP_GRASP"/>
    <property type="match status" value="1"/>
</dbReference>
<keyword evidence="1" id="KW-0067">ATP-binding</keyword>
<dbReference type="RefSeq" id="WP_344220409.1">
    <property type="nucleotide sequence ID" value="NZ_BAAAOS010000049.1"/>
</dbReference>
<dbReference type="EMBL" id="BAAAOS010000049">
    <property type="protein sequence ID" value="GAA1600546.1"/>
    <property type="molecule type" value="Genomic_DNA"/>
</dbReference>
<evidence type="ECO:0000313" key="4">
    <source>
        <dbReference type="Proteomes" id="UP001500393"/>
    </source>
</evidence>
<proteinExistence type="predicted"/>
<gene>
    <name evidence="3" type="ORF">GCM10009789_63450</name>
</gene>
<keyword evidence="4" id="KW-1185">Reference proteome</keyword>
<name>A0ABN2EAP1_9ACTN</name>
<comment type="caution">
    <text evidence="3">The sequence shown here is derived from an EMBL/GenBank/DDBJ whole genome shotgun (WGS) entry which is preliminary data.</text>
</comment>
<protein>
    <submittedName>
        <fullName evidence="3">ATP-grasp domain-containing protein</fullName>
    </submittedName>
</protein>
<feature type="domain" description="ATP-grasp" evidence="2">
    <location>
        <begin position="129"/>
        <end position="326"/>
    </location>
</feature>
<sequence>MGTFDAEAWWRPRELAALPAIGGGSDPAVDAMDELLAGFCEPGDLLITRRPMAAAVREGLGFTFDHLAVGDPGPGPVERHVLGSRRIMAEIRGASIKPYAVLPETWTLAEQLLPAPEVVAEVNSKSWSNDLVRRLGLPGAGRVVRSTDELVEAVTALGFRAVVKDPYGVSGRALLDVPSPGVLKAIERVLRRQVDQGLRVELLVQQKFRKQHDFSGHLEIALDGTWEFLGIQQMTNRGFRHFGSSPAPPSLIDPNQYAETLAQVVPALTKAGYSGPVGVDSMILEDGTLIPILEINARQSLGLLAVHLHRRATQYGLTGHLWQLELNVAPGKTIDDVFTAFGGILHQGGSTPGIVVLNGSTIAAPGGRVYVAIFCPAGEIRRWRQRLLAEITTAGLTPRGMTDAA</sequence>